<dbReference type="GO" id="GO:0005886">
    <property type="term" value="C:plasma membrane"/>
    <property type="evidence" value="ECO:0007669"/>
    <property type="project" value="UniProtKB-SubCell"/>
</dbReference>
<dbReference type="Gene3D" id="3.10.580.10">
    <property type="entry name" value="CBS-domain"/>
    <property type="match status" value="1"/>
</dbReference>
<protein>
    <submittedName>
        <fullName evidence="14">Magnesium and cobalt efflux protein CorC</fullName>
    </submittedName>
</protein>
<dbReference type="Gene3D" id="3.30.465.10">
    <property type="match status" value="1"/>
</dbReference>
<evidence type="ECO:0000313" key="15">
    <source>
        <dbReference type="Proteomes" id="UP000427071"/>
    </source>
</evidence>
<dbReference type="PANTHER" id="PTHR43099:SF6">
    <property type="entry name" value="UPF0053 PROTEIN RV1842C"/>
    <property type="match status" value="1"/>
</dbReference>
<evidence type="ECO:0000256" key="5">
    <source>
        <dbReference type="ARBA" id="ARBA00022737"/>
    </source>
</evidence>
<dbReference type="SUPFAM" id="SSF56176">
    <property type="entry name" value="FAD-binding/transporter-associated domain-like"/>
    <property type="match status" value="1"/>
</dbReference>
<reference evidence="15" key="1">
    <citation type="submission" date="2019-11" db="EMBL/GenBank/DDBJ databases">
        <title>Complete genome sequence of Corynebacterium kalinowskii 1959, a novel Corynebacterium species isolated from soil of a small paddock in Vilsendorf, Germany.</title>
        <authorList>
            <person name="Schaffert L."/>
            <person name="Ruwe M."/>
            <person name="Milse J."/>
            <person name="Hanuschka K."/>
            <person name="Ortseifen V."/>
            <person name="Droste J."/>
            <person name="Brandt D."/>
            <person name="Schlueter L."/>
            <person name="Kutter Y."/>
            <person name="Vinke S."/>
            <person name="Viehoefer P."/>
            <person name="Jacob L."/>
            <person name="Luebke N.-C."/>
            <person name="Schulte-Berndt E."/>
            <person name="Hain C."/>
            <person name="Linder M."/>
            <person name="Schmidt P."/>
            <person name="Wollenschlaeger L."/>
            <person name="Luttermann T."/>
            <person name="Thieme E."/>
            <person name="Hassa J."/>
            <person name="Haak M."/>
            <person name="Wittchen M."/>
            <person name="Mentz A."/>
            <person name="Persicke M."/>
            <person name="Busche T."/>
            <person name="Ruckert C."/>
        </authorList>
    </citation>
    <scope>NUCLEOTIDE SEQUENCE [LARGE SCALE GENOMIC DNA]</scope>
    <source>
        <strain evidence="15">1959</strain>
    </source>
</reference>
<dbReference type="InterPro" id="IPR046342">
    <property type="entry name" value="CBS_dom_sf"/>
</dbReference>
<dbReference type="InterPro" id="IPR000644">
    <property type="entry name" value="CBS_dom"/>
</dbReference>
<evidence type="ECO:0000256" key="1">
    <source>
        <dbReference type="ARBA" id="ARBA00004651"/>
    </source>
</evidence>
<organism evidence="14 15">
    <name type="scientific">Corynebacterium kalinowskii</name>
    <dbReference type="NCBI Taxonomy" id="2675216"/>
    <lineage>
        <taxon>Bacteria</taxon>
        <taxon>Bacillati</taxon>
        <taxon>Actinomycetota</taxon>
        <taxon>Actinomycetes</taxon>
        <taxon>Mycobacteriales</taxon>
        <taxon>Corynebacteriaceae</taxon>
        <taxon>Corynebacterium</taxon>
    </lineage>
</organism>
<feature type="transmembrane region" description="Helical" evidence="11">
    <location>
        <begin position="60"/>
        <end position="82"/>
    </location>
</feature>
<keyword evidence="8 10" id="KW-0472">Membrane</keyword>
<dbReference type="Pfam" id="PF00571">
    <property type="entry name" value="CBS"/>
    <property type="match status" value="1"/>
</dbReference>
<dbReference type="GO" id="GO:0050660">
    <property type="term" value="F:flavin adenine dinucleotide binding"/>
    <property type="evidence" value="ECO:0007669"/>
    <property type="project" value="InterPro"/>
</dbReference>
<dbReference type="InterPro" id="IPR002550">
    <property type="entry name" value="CNNM"/>
</dbReference>
<dbReference type="PANTHER" id="PTHR43099">
    <property type="entry name" value="UPF0053 PROTEIN YRKA"/>
    <property type="match status" value="1"/>
</dbReference>
<feature type="transmembrane region" description="Helical" evidence="11">
    <location>
        <begin position="102"/>
        <end position="123"/>
    </location>
</feature>
<dbReference type="InterPro" id="IPR044751">
    <property type="entry name" value="Ion_transp-like_CBS"/>
</dbReference>
<evidence type="ECO:0000256" key="9">
    <source>
        <dbReference type="PROSITE-ProRule" id="PRU00703"/>
    </source>
</evidence>
<accession>A0A6B8VCT0</accession>
<evidence type="ECO:0000256" key="2">
    <source>
        <dbReference type="ARBA" id="ARBA00006337"/>
    </source>
</evidence>
<feature type="domain" description="CBS" evidence="12">
    <location>
        <begin position="290"/>
        <end position="347"/>
    </location>
</feature>
<keyword evidence="7 9" id="KW-0129">CBS domain</keyword>
<dbReference type="InterPro" id="IPR005170">
    <property type="entry name" value="Transptr-assoc_dom"/>
</dbReference>
<dbReference type="SUPFAM" id="SSF54631">
    <property type="entry name" value="CBS-domain pair"/>
    <property type="match status" value="1"/>
</dbReference>
<keyword evidence="4 10" id="KW-0812">Transmembrane</keyword>
<dbReference type="Pfam" id="PF03471">
    <property type="entry name" value="CorC_HlyC"/>
    <property type="match status" value="1"/>
</dbReference>
<evidence type="ECO:0000256" key="6">
    <source>
        <dbReference type="ARBA" id="ARBA00022989"/>
    </source>
</evidence>
<dbReference type="Proteomes" id="UP000427071">
    <property type="component" value="Chromosome"/>
</dbReference>
<keyword evidence="3" id="KW-1003">Cell membrane</keyword>
<dbReference type="AlphaFoldDB" id="A0A6B8VCT0"/>
<evidence type="ECO:0000256" key="11">
    <source>
        <dbReference type="SAM" id="Phobius"/>
    </source>
</evidence>
<dbReference type="PROSITE" id="PS51371">
    <property type="entry name" value="CBS"/>
    <property type="match status" value="2"/>
</dbReference>
<keyword evidence="6 10" id="KW-1133">Transmembrane helix</keyword>
<dbReference type="Pfam" id="PF01595">
    <property type="entry name" value="CNNM"/>
    <property type="match status" value="1"/>
</dbReference>
<dbReference type="InterPro" id="IPR016169">
    <property type="entry name" value="FAD-bd_PCMH_sub2"/>
</dbReference>
<feature type="domain" description="CNNM transmembrane" evidence="13">
    <location>
        <begin position="2"/>
        <end position="206"/>
    </location>
</feature>
<feature type="transmembrane region" description="Helical" evidence="11">
    <location>
        <begin position="6"/>
        <end position="26"/>
    </location>
</feature>
<name>A0A6B8VCT0_9CORY</name>
<sequence>MDIFLSIASLLGFIALTATTGLFVAIEFALSGLERSTVEEHVRTKGDGLAKSVQRDHNNLSFVLSGAQLGITITTLATGFLAEPILSGYFTPVLKLVGLSESASTATAVILAMLVATLLSMVYGELVPKNYAITRPLAAARFATRPVHIFNMIFKWFIIGLNSSANAVLRKFGIEPADELASARSAEELQSLVRTSAEHGEFDQAKARLVNNSLEFGESSAEDFMTPRSTIEALSVDDTAADLLELARESGHSRFPIVDGDLDNTIGVVHVKNAFAVPADRRSIVSLRSIARPIPVIPASLDGDSVLEAVRSAGSQVVLVADEYGGTAGLVTIEDVVEEILGEVYDEYDDADAERDFIRDGAAWTVAGLARVDDLPETIGYYPPEGSYETLGGLIMAVLGRIPEEGDLMVLPDAENDAFNEFESGIRGRWTALVTAMDGRRVDRVTLQPVSNERAEEMQR</sequence>
<keyword evidence="5" id="KW-0677">Repeat</keyword>
<dbReference type="EMBL" id="CP046452">
    <property type="protein sequence ID" value="QGU01953.1"/>
    <property type="molecule type" value="Genomic_DNA"/>
</dbReference>
<dbReference type="SMART" id="SM01091">
    <property type="entry name" value="CorC_HlyC"/>
    <property type="match status" value="1"/>
</dbReference>
<evidence type="ECO:0000256" key="7">
    <source>
        <dbReference type="ARBA" id="ARBA00023122"/>
    </source>
</evidence>
<feature type="domain" description="CBS" evidence="12">
    <location>
        <begin position="225"/>
        <end position="284"/>
    </location>
</feature>
<evidence type="ECO:0000313" key="14">
    <source>
        <dbReference type="EMBL" id="QGU01953.1"/>
    </source>
</evidence>
<dbReference type="KEGG" id="ckw:CKALI_05415"/>
<evidence type="ECO:0000256" key="4">
    <source>
        <dbReference type="ARBA" id="ARBA00022692"/>
    </source>
</evidence>
<dbReference type="InterPro" id="IPR051676">
    <property type="entry name" value="UPF0053_domain"/>
</dbReference>
<gene>
    <name evidence="14" type="primary">corC3</name>
    <name evidence="14" type="ORF">CKALI_05415</name>
</gene>
<evidence type="ECO:0000259" key="12">
    <source>
        <dbReference type="PROSITE" id="PS51371"/>
    </source>
</evidence>
<evidence type="ECO:0000259" key="13">
    <source>
        <dbReference type="PROSITE" id="PS51846"/>
    </source>
</evidence>
<dbReference type="RefSeq" id="WP_156192317.1">
    <property type="nucleotide sequence ID" value="NZ_CP046452.1"/>
</dbReference>
<dbReference type="PROSITE" id="PS51846">
    <property type="entry name" value="CNNM"/>
    <property type="match status" value="1"/>
</dbReference>
<comment type="subcellular location">
    <subcellularLocation>
        <location evidence="1">Cell membrane</location>
        <topology evidence="1">Multi-pass membrane protein</topology>
    </subcellularLocation>
</comment>
<evidence type="ECO:0000256" key="8">
    <source>
        <dbReference type="ARBA" id="ARBA00023136"/>
    </source>
</evidence>
<dbReference type="InterPro" id="IPR036318">
    <property type="entry name" value="FAD-bd_PCMH-like_sf"/>
</dbReference>
<evidence type="ECO:0000256" key="10">
    <source>
        <dbReference type="PROSITE-ProRule" id="PRU01193"/>
    </source>
</evidence>
<evidence type="ECO:0000256" key="3">
    <source>
        <dbReference type="ARBA" id="ARBA00022475"/>
    </source>
</evidence>
<dbReference type="CDD" id="cd04590">
    <property type="entry name" value="CBS_pair_CorC_HlyC_assoc"/>
    <property type="match status" value="1"/>
</dbReference>
<keyword evidence="15" id="KW-1185">Reference proteome</keyword>
<proteinExistence type="inferred from homology"/>
<comment type="similarity">
    <text evidence="2">Belongs to the UPF0053 family.</text>
</comment>